<dbReference type="Pfam" id="PF20432">
    <property type="entry name" value="Xre-like-HTH"/>
    <property type="match status" value="1"/>
</dbReference>
<comment type="caution">
    <text evidence="3">The sequence shown here is derived from an EMBL/GenBank/DDBJ whole genome shotgun (WGS) entry which is preliminary data.</text>
</comment>
<dbReference type="EMBL" id="MDLC01000085">
    <property type="protein sequence ID" value="ODS22406.1"/>
    <property type="molecule type" value="Genomic_DNA"/>
</dbReference>
<dbReference type="GO" id="GO:0003677">
    <property type="term" value="F:DNA binding"/>
    <property type="evidence" value="ECO:0007669"/>
    <property type="project" value="InterPro"/>
</dbReference>
<dbReference type="AlphaFoldDB" id="A0A1D2QLG3"/>
<accession>A0A1D2QLG3</accession>
<evidence type="ECO:0000259" key="1">
    <source>
        <dbReference type="Pfam" id="PF09722"/>
    </source>
</evidence>
<evidence type="ECO:0000313" key="3">
    <source>
        <dbReference type="EMBL" id="ODS22406.1"/>
    </source>
</evidence>
<evidence type="ECO:0000259" key="2">
    <source>
        <dbReference type="Pfam" id="PF20432"/>
    </source>
</evidence>
<feature type="domain" description="Antitoxin Xre-like helix-turn-helix" evidence="2">
    <location>
        <begin position="19"/>
        <end position="70"/>
    </location>
</feature>
<sequence>MYAAGQEFEVQKTDRVHLAKMIMKLFENWQLKTEDQLSLLGLFNNSKATLTRYRNGQPLATNRDMLERVSILLAIHKSLRLIFPKNHELAYYWITTKNNAFAGMTPIEVITKRGFTGLFMVRAYLDKIIAN</sequence>
<dbReference type="Proteomes" id="UP000242502">
    <property type="component" value="Unassembled WGS sequence"/>
</dbReference>
<protein>
    <submittedName>
        <fullName evidence="3">Uncharacterized protein</fullName>
    </submittedName>
</protein>
<dbReference type="Pfam" id="PF09722">
    <property type="entry name" value="Xre_MbcA_ParS_C"/>
    <property type="match status" value="1"/>
</dbReference>
<name>A0A1D2QLG3_9GAMM</name>
<proteinExistence type="predicted"/>
<evidence type="ECO:0000313" key="4">
    <source>
        <dbReference type="Proteomes" id="UP000242502"/>
    </source>
</evidence>
<organism evidence="3 4">
    <name type="scientific">Candidatus Endobugula sertula</name>
    <name type="common">Bugula neritina bacterial symbiont</name>
    <dbReference type="NCBI Taxonomy" id="62101"/>
    <lineage>
        <taxon>Bacteria</taxon>
        <taxon>Pseudomonadati</taxon>
        <taxon>Pseudomonadota</taxon>
        <taxon>Gammaproteobacteria</taxon>
        <taxon>Cellvibrionales</taxon>
        <taxon>Cellvibrionaceae</taxon>
        <taxon>Candidatus Endobugula</taxon>
    </lineage>
</organism>
<dbReference type="InterPro" id="IPR024467">
    <property type="entry name" value="Xre/MbcA/ParS-like_toxin-bd"/>
</dbReference>
<dbReference type="InterPro" id="IPR046847">
    <property type="entry name" value="Xre-like_HTH"/>
</dbReference>
<reference evidence="3 4" key="1">
    <citation type="journal article" date="2016" name="Appl. Environ. Microbiol.">
        <title>Lack of Overt Genome Reduction in the Bryostatin-Producing Bryozoan Symbiont "Candidatus Endobugula sertula".</title>
        <authorList>
            <person name="Miller I.J."/>
            <person name="Vanee N."/>
            <person name="Fong S.S."/>
            <person name="Lim-Fong G.E."/>
            <person name="Kwan J.C."/>
        </authorList>
    </citation>
    <scope>NUCLEOTIDE SEQUENCE [LARGE SCALE GENOMIC DNA]</scope>
    <source>
        <strain evidence="3">AB1-4</strain>
    </source>
</reference>
<gene>
    <name evidence="3" type="ORF">AB835_14325</name>
</gene>
<feature type="domain" description="Antitoxin Xre/MbcA/ParS-like toxin-binding" evidence="1">
    <location>
        <begin position="78"/>
        <end position="128"/>
    </location>
</feature>